<feature type="domain" description="HipA N-terminal subdomain 1" evidence="5">
    <location>
        <begin position="26"/>
        <end position="127"/>
    </location>
</feature>
<accession>A0ABU8X6N7</accession>
<dbReference type="EMBL" id="JBBKZS010000004">
    <property type="protein sequence ID" value="MEJ8855344.1"/>
    <property type="molecule type" value="Genomic_DNA"/>
</dbReference>
<sequence length="418" mass="45351">MISESDAMERTVYVGIAQGGPVDVQPAGLLKLARHGVMESGEFAYGRRYLQEPGALPINPDHLPLRDAPFVLSERRIRDGGAMPLTLRDALPDSWGRKVLEVQQGRPLSDIDALLLTNEDRVGAMVFSESLPIRPDAPTTALLSLAELAEVSRRIEAGMEVTPRMQQLLRGGSLGGARPKATFVHEGRRHIAKFASRGDEHDMEIVEAATLGLARSCGIAVPNFLLQPLATGGNALLVQRFDRVGPVTDERRLHYLSSSALLDVPYESSGGSYVELAHSLRRLSASPEQDIRELFRRMVFNLCVGNSDDHVKNHGVLRQRDGSWRLAPAFDLVAQLDGHTGYQELAILPGRHVSSLALAREAAPHFGLTPARAAALIRSIGTTVTEQARASLQAAGANAALARRCATFIAQQAERIRA</sequence>
<dbReference type="InterPro" id="IPR017508">
    <property type="entry name" value="HipA_N1"/>
</dbReference>
<comment type="caution">
    <text evidence="6">The sequence shown here is derived from an EMBL/GenBank/DDBJ whole genome shotgun (WGS) entry which is preliminary data.</text>
</comment>
<keyword evidence="7" id="KW-1185">Reference proteome</keyword>
<keyword evidence="3" id="KW-0418">Kinase</keyword>
<dbReference type="RefSeq" id="WP_340335420.1">
    <property type="nucleotide sequence ID" value="NZ_JBBKZS010000004.1"/>
</dbReference>
<evidence type="ECO:0000313" key="7">
    <source>
        <dbReference type="Proteomes" id="UP001367030"/>
    </source>
</evidence>
<evidence type="ECO:0000259" key="5">
    <source>
        <dbReference type="Pfam" id="PF13657"/>
    </source>
</evidence>
<evidence type="ECO:0000256" key="3">
    <source>
        <dbReference type="ARBA" id="ARBA00022777"/>
    </source>
</evidence>
<dbReference type="InterPro" id="IPR052028">
    <property type="entry name" value="HipA_Ser/Thr_kinase"/>
</dbReference>
<dbReference type="Pfam" id="PF07804">
    <property type="entry name" value="HipA_C"/>
    <property type="match status" value="1"/>
</dbReference>
<evidence type="ECO:0000256" key="2">
    <source>
        <dbReference type="ARBA" id="ARBA00022679"/>
    </source>
</evidence>
<dbReference type="Pfam" id="PF13657">
    <property type="entry name" value="Couple_hipA"/>
    <property type="match status" value="1"/>
</dbReference>
<dbReference type="InterPro" id="IPR012893">
    <property type="entry name" value="HipA-like_C"/>
</dbReference>
<dbReference type="PANTHER" id="PTHR37419">
    <property type="entry name" value="SERINE/THREONINE-PROTEIN KINASE TOXIN HIPA"/>
    <property type="match status" value="1"/>
</dbReference>
<dbReference type="Gene3D" id="1.10.1070.20">
    <property type="match status" value="1"/>
</dbReference>
<protein>
    <submittedName>
        <fullName evidence="6">HipA domain-containing protein</fullName>
    </submittedName>
</protein>
<reference evidence="6 7" key="1">
    <citation type="submission" date="2024-03" db="EMBL/GenBank/DDBJ databases">
        <title>Novel species of the genus Variovorax.</title>
        <authorList>
            <person name="Liu Q."/>
            <person name="Xin Y.-H."/>
        </authorList>
    </citation>
    <scope>NUCLEOTIDE SEQUENCE [LARGE SCALE GENOMIC DNA]</scope>
    <source>
        <strain evidence="6 7">KACC 18901</strain>
    </source>
</reference>
<feature type="domain" description="HipA-like C-terminal" evidence="4">
    <location>
        <begin position="173"/>
        <end position="385"/>
    </location>
</feature>
<dbReference type="PANTHER" id="PTHR37419:SF8">
    <property type="entry name" value="TOXIN YJJJ"/>
    <property type="match status" value="1"/>
</dbReference>
<comment type="similarity">
    <text evidence="1">Belongs to the HipA Ser/Thr kinase family.</text>
</comment>
<evidence type="ECO:0000256" key="1">
    <source>
        <dbReference type="ARBA" id="ARBA00010164"/>
    </source>
</evidence>
<name>A0ABU8X6N7_9BURK</name>
<organism evidence="6 7">
    <name type="scientific">Variovorax robiniae</name>
    <dbReference type="NCBI Taxonomy" id="1836199"/>
    <lineage>
        <taxon>Bacteria</taxon>
        <taxon>Pseudomonadati</taxon>
        <taxon>Pseudomonadota</taxon>
        <taxon>Betaproteobacteria</taxon>
        <taxon>Burkholderiales</taxon>
        <taxon>Comamonadaceae</taxon>
        <taxon>Variovorax</taxon>
    </lineage>
</organism>
<evidence type="ECO:0000259" key="4">
    <source>
        <dbReference type="Pfam" id="PF07804"/>
    </source>
</evidence>
<gene>
    <name evidence="6" type="ORF">WKW79_12230</name>
</gene>
<proteinExistence type="inferred from homology"/>
<dbReference type="Proteomes" id="UP001367030">
    <property type="component" value="Unassembled WGS sequence"/>
</dbReference>
<keyword evidence="2" id="KW-0808">Transferase</keyword>
<evidence type="ECO:0000313" key="6">
    <source>
        <dbReference type="EMBL" id="MEJ8855344.1"/>
    </source>
</evidence>